<evidence type="ECO:0000256" key="1">
    <source>
        <dbReference type="ARBA" id="ARBA00009422"/>
    </source>
</evidence>
<dbReference type="PANTHER" id="PTHR12616:SF8">
    <property type="entry name" value="VACUOLAR PROTEIN SORTING-ASSOCIATED PROTEIN 8 HOMOLOG"/>
    <property type="match status" value="1"/>
</dbReference>
<evidence type="ECO:0000313" key="5">
    <source>
        <dbReference type="EMBL" id="ORY89753.1"/>
    </source>
</evidence>
<evidence type="ECO:0000313" key="6">
    <source>
        <dbReference type="Proteomes" id="UP000193467"/>
    </source>
</evidence>
<comment type="caution">
    <text evidence="5">The sequence shown here is derived from an EMBL/GenBank/DDBJ whole genome shotgun (WGS) entry which is preliminary data.</text>
</comment>
<dbReference type="InParanoid" id="A0A1Y2FZV4"/>
<proteinExistence type="inferred from homology"/>
<accession>A0A1Y2FZV4</accession>
<dbReference type="InterPro" id="IPR059070">
    <property type="entry name" value="TPR_VPS8_2"/>
</dbReference>
<dbReference type="Gene3D" id="2.130.10.10">
    <property type="entry name" value="YVTN repeat-like/Quinoprotein amine dehydrogenase"/>
    <property type="match status" value="1"/>
</dbReference>
<feature type="compositionally biased region" description="Low complexity" evidence="2">
    <location>
        <begin position="143"/>
        <end position="154"/>
    </location>
</feature>
<dbReference type="InterPro" id="IPR015943">
    <property type="entry name" value="WD40/YVTN_repeat-like_dom_sf"/>
</dbReference>
<feature type="domain" description="Vacuolar protein sorting-associated protein 8 central" evidence="3">
    <location>
        <begin position="807"/>
        <end position="1026"/>
    </location>
</feature>
<name>A0A1Y2FZV4_9BASI</name>
<gene>
    <name evidence="5" type="ORF">BCR35DRAFT_287771</name>
</gene>
<dbReference type="Pfam" id="PF25066">
    <property type="entry name" value="TPR_VPS8_2"/>
    <property type="match status" value="1"/>
</dbReference>
<sequence>MDDPVEDSSVPSSPPPQPIASPFREEEEEQATHDYSTQLDQVLGNDDDDDEEGFGEFIYSGVDVERPEEDKEAGYGEQLAELLGTTHEPAEEQPSETAVPLEAPSLPKGTFSHVPPVPASPSQSARSTPSDDTFPGLPSISNSYQQQLSSSPRRPSYHPQISRLRSISTQQQQRFVSNSSYSTALEHPADSPGTSGFDLASRRSSTSNLFDLPPGSSDLVTPTPSSPAATEAGKPPSDTFKWSVLRRLSSRIYPPISKGGVGFTSASATQAGLLGVPTVMAVSGVVAVGTSKGWVMVFDFGQNLRCVCGTEAIAKEAGPVTAVAISQDHTFVAVGHALGAIHLYALLQPTKPARSVPPTTLQLVLTGRKEGHLAGSRILHLGFIGARHTAIVSSDDTGLAFYHSLGKVLMLASTDIIRMLGRYPDPHSASQSPRASNSPVIDGAALNGEARSAKSKKPSTILDMAPLPLGPAHHSSDSHSLVALLTPTKLVIVGLKPTPRTWWRATPAKDGIETPGGTGSEYSRNGVLSWWPSVAKDGAAPVAAASKEKGAVVPGEDPMLAFAWGRRVRLVKLRKDVQSADKGVDVEFAEGEGWVCDHMVLGLRWYNSRVIFVLTPHHVDVFDIVTRERIGRDSNDLHGIVSHDYYSSAFDASRPSSDSLSYSASFVTHKKKLFLLTLTDIRVGAILSWADRILALMQPGTILDAIEITTSYLLGQVDASTIALPEDPVERREIVEPKLREILGASLEFVFSEDRLRDGSHSDAATMQALFEGLVGTCVRACLATGDVDWLFDDLYERYEQNGIEAIFLERIEPFVLSGSVHALPPSVSQRLIAIHEERGQFEAAQRIIWHVDPEFIDINQALKLCQREKLYDALIYVYTRSMHDFVAPLVELLALVRKIQRHRKRRPRRIGDDEGSEADEGASISAQDVEATVPDAYKVFAYLSQALTGLSYPSKEPLSYEEGVKARNAIYAFLFSGSTLSRPERGGQPILTSDEDGSDEPPYPYLRLLLRFDAEATLDSLDLAFEESYLDDDIPGKTLDRQRVVDLLLEVMSAASSPDDAFSPIDRTFLHIFVARNLPKYPQYISLRPDVLHQILVGLAEDLDQSTTDDRQLAAEYLLSSYTPSDSDAIIALFERAGFFRILRSIYRGERRWAALASTYLRDPDVGADVFAFLRETLKLATKASEKQKEELAETILEAVPSLVQADEAGLQQTAELVDSYLPSHHAEVIERLSSSAWRQFAYLRCLLEPAFSDDLSSTSAPSKDRAPSTRVDTPQRLQYLSLLCTHEPEHVIRYLDADNAGLANDQAALKICEEAEVYDALVWAMDRKGETKAALDRVDETLELRTDLLLEKLLHREQEELIVEEEEDDEERGERGFARREATAPADAVLDQIAAISKVAVQICVKRSSGPERTKDMSGEDLWFRLLSSLVSTVRAVRAIAPAPPRPSDRSSSHRRTSGASIILHDDPDEPQPLSLHASDTLSSLIPTALSSLVSTTSSRDVSFPNLVRRLIESNARSPAADRSYAEFKAIVTSMLDTYVFEGDLLSLTSKVSSQDLFEHVEILKVEREKGWRAGGECCEDCAQPVWGPQGQGSPPMTRSASVDMVVKTMGMTGRPRMKKRPSLKGKEVDWPEGESAFAPQPVLAPPRGIVIGRDGRLWHEGCRLLSLSAGGGQPYRMGGR</sequence>
<feature type="domain" description="VPS8-like TPR-like repeats" evidence="4">
    <location>
        <begin position="1389"/>
        <end position="1567"/>
    </location>
</feature>
<evidence type="ECO:0000259" key="4">
    <source>
        <dbReference type="Pfam" id="PF25066"/>
    </source>
</evidence>
<dbReference type="Pfam" id="PF12816">
    <property type="entry name" value="TPR_Vps8"/>
    <property type="match status" value="1"/>
</dbReference>
<dbReference type="GO" id="GO:0030897">
    <property type="term" value="C:HOPS complex"/>
    <property type="evidence" value="ECO:0007669"/>
    <property type="project" value="TreeGrafter"/>
</dbReference>
<feature type="compositionally biased region" description="Basic and acidic residues" evidence="2">
    <location>
        <begin position="63"/>
        <end position="74"/>
    </location>
</feature>
<dbReference type="FunCoup" id="A0A1Y2FZV4">
    <property type="interactions" value="9"/>
</dbReference>
<dbReference type="SUPFAM" id="SSF101908">
    <property type="entry name" value="Putative isomerase YbhE"/>
    <property type="match status" value="1"/>
</dbReference>
<keyword evidence="6" id="KW-1185">Reference proteome</keyword>
<dbReference type="GO" id="GO:0034058">
    <property type="term" value="P:endosomal vesicle fusion"/>
    <property type="evidence" value="ECO:0007669"/>
    <property type="project" value="TreeGrafter"/>
</dbReference>
<dbReference type="Pfam" id="PF23410">
    <property type="entry name" value="Beta-prop_VPS8"/>
    <property type="match status" value="1"/>
</dbReference>
<dbReference type="Proteomes" id="UP000193467">
    <property type="component" value="Unassembled WGS sequence"/>
</dbReference>
<dbReference type="InterPro" id="IPR045111">
    <property type="entry name" value="Vps41/Vps8"/>
</dbReference>
<dbReference type="PANTHER" id="PTHR12616">
    <property type="entry name" value="VACUOLAR PROTEIN SORTING VPS41"/>
    <property type="match status" value="1"/>
</dbReference>
<dbReference type="SUPFAM" id="SSF50978">
    <property type="entry name" value="WD40 repeat-like"/>
    <property type="match status" value="1"/>
</dbReference>
<comment type="similarity">
    <text evidence="1">Belongs to the VPS8 family.</text>
</comment>
<reference evidence="5 6" key="1">
    <citation type="submission" date="2016-07" db="EMBL/GenBank/DDBJ databases">
        <title>Pervasive Adenine N6-methylation of Active Genes in Fungi.</title>
        <authorList>
            <consortium name="DOE Joint Genome Institute"/>
            <person name="Mondo S.J."/>
            <person name="Dannebaum R.O."/>
            <person name="Kuo R.C."/>
            <person name="Labutti K."/>
            <person name="Haridas S."/>
            <person name="Kuo A."/>
            <person name="Salamov A."/>
            <person name="Ahrendt S.R."/>
            <person name="Lipzen A."/>
            <person name="Sullivan W."/>
            <person name="Andreopoulos W.B."/>
            <person name="Clum A."/>
            <person name="Lindquist E."/>
            <person name="Daum C."/>
            <person name="Ramamoorthy G.K."/>
            <person name="Gryganskyi A."/>
            <person name="Culley D."/>
            <person name="Magnuson J.K."/>
            <person name="James T.Y."/>
            <person name="O'Malley M.A."/>
            <person name="Stajich J.E."/>
            <person name="Spatafora J.W."/>
            <person name="Visel A."/>
            <person name="Grigoriev I.V."/>
        </authorList>
    </citation>
    <scope>NUCLEOTIDE SEQUENCE [LARGE SCALE GENOMIC DNA]</scope>
    <source>
        <strain evidence="5 6">62-1032</strain>
    </source>
</reference>
<dbReference type="GO" id="GO:0005770">
    <property type="term" value="C:late endosome"/>
    <property type="evidence" value="ECO:0007669"/>
    <property type="project" value="TreeGrafter"/>
</dbReference>
<evidence type="ECO:0000256" key="2">
    <source>
        <dbReference type="SAM" id="MobiDB-lite"/>
    </source>
</evidence>
<protein>
    <submittedName>
        <fullName evidence="5">Golgi CORVET complex core vacuolar protein 8-domain-containing protein</fullName>
    </submittedName>
</protein>
<dbReference type="EMBL" id="MCGR01000005">
    <property type="protein sequence ID" value="ORY89753.1"/>
    <property type="molecule type" value="Genomic_DNA"/>
</dbReference>
<dbReference type="InterPro" id="IPR036322">
    <property type="entry name" value="WD40_repeat_dom_sf"/>
</dbReference>
<dbReference type="OrthoDB" id="289913at2759"/>
<dbReference type="STRING" id="106004.A0A1Y2FZV4"/>
<organism evidence="5 6">
    <name type="scientific">Leucosporidium creatinivorum</name>
    <dbReference type="NCBI Taxonomy" id="106004"/>
    <lineage>
        <taxon>Eukaryota</taxon>
        <taxon>Fungi</taxon>
        <taxon>Dikarya</taxon>
        <taxon>Basidiomycota</taxon>
        <taxon>Pucciniomycotina</taxon>
        <taxon>Microbotryomycetes</taxon>
        <taxon>Leucosporidiales</taxon>
        <taxon>Leucosporidium</taxon>
    </lineage>
</organism>
<feature type="compositionally biased region" description="Acidic residues" evidence="2">
    <location>
        <begin position="45"/>
        <end position="54"/>
    </location>
</feature>
<feature type="compositionally biased region" description="Polar residues" evidence="2">
    <location>
        <begin position="163"/>
        <end position="183"/>
    </location>
</feature>
<dbReference type="GO" id="GO:0006623">
    <property type="term" value="P:protein targeting to vacuole"/>
    <property type="evidence" value="ECO:0007669"/>
    <property type="project" value="InterPro"/>
</dbReference>
<feature type="region of interest" description="Disordered" evidence="2">
    <location>
        <begin position="1"/>
        <end position="237"/>
    </location>
</feature>
<dbReference type="InterPro" id="IPR025941">
    <property type="entry name" value="Vps8_central_dom"/>
</dbReference>
<evidence type="ECO:0000259" key="3">
    <source>
        <dbReference type="Pfam" id="PF12816"/>
    </source>
</evidence>
<feature type="compositionally biased region" description="Polar residues" evidence="2">
    <location>
        <begin position="218"/>
        <end position="228"/>
    </location>
</feature>